<protein>
    <submittedName>
        <fullName evidence="3">Uncharacterized protein</fullName>
    </submittedName>
</protein>
<evidence type="ECO:0000256" key="2">
    <source>
        <dbReference type="SAM" id="Phobius"/>
    </source>
</evidence>
<evidence type="ECO:0000256" key="1">
    <source>
        <dbReference type="SAM" id="MobiDB-lite"/>
    </source>
</evidence>
<name>A0A316YME1_9BASI</name>
<feature type="region of interest" description="Disordered" evidence="1">
    <location>
        <begin position="618"/>
        <end position="643"/>
    </location>
</feature>
<evidence type="ECO:0000313" key="4">
    <source>
        <dbReference type="Proteomes" id="UP000245768"/>
    </source>
</evidence>
<keyword evidence="2" id="KW-1133">Transmembrane helix</keyword>
<dbReference type="EMBL" id="KZ819636">
    <property type="protein sequence ID" value="PWN90537.1"/>
    <property type="molecule type" value="Genomic_DNA"/>
</dbReference>
<keyword evidence="4" id="KW-1185">Reference proteome</keyword>
<feature type="region of interest" description="Disordered" evidence="1">
    <location>
        <begin position="326"/>
        <end position="368"/>
    </location>
</feature>
<feature type="compositionally biased region" description="Polar residues" evidence="1">
    <location>
        <begin position="102"/>
        <end position="112"/>
    </location>
</feature>
<feature type="region of interest" description="Disordered" evidence="1">
    <location>
        <begin position="492"/>
        <end position="516"/>
    </location>
</feature>
<reference evidence="3 4" key="1">
    <citation type="journal article" date="2018" name="Mol. Biol. Evol.">
        <title>Broad Genomic Sampling Reveals a Smut Pathogenic Ancestry of the Fungal Clade Ustilaginomycotina.</title>
        <authorList>
            <person name="Kijpornyongpan T."/>
            <person name="Mondo S.J."/>
            <person name="Barry K."/>
            <person name="Sandor L."/>
            <person name="Lee J."/>
            <person name="Lipzen A."/>
            <person name="Pangilinan J."/>
            <person name="LaButti K."/>
            <person name="Hainaut M."/>
            <person name="Henrissat B."/>
            <person name="Grigoriev I.V."/>
            <person name="Spatafora J.W."/>
            <person name="Aime M.C."/>
        </authorList>
    </citation>
    <scope>NUCLEOTIDE SEQUENCE [LARGE SCALE GENOMIC DNA]</scope>
    <source>
        <strain evidence="3 4">MCA 4198</strain>
    </source>
</reference>
<proteinExistence type="predicted"/>
<feature type="transmembrane region" description="Helical" evidence="2">
    <location>
        <begin position="12"/>
        <end position="36"/>
    </location>
</feature>
<gene>
    <name evidence="3" type="ORF">FA10DRAFT_301776</name>
</gene>
<sequence>MPGNDIMEATTIVIAITVSIIAIVVVIVTLLLVFVFRKCRRGEFETRKETRRRRSLWAATRWRRGSDGKASFVPHDGAGDEETGCWSVVNPQRWSTGHGKAASSNRDSSSTHELVVSSRHLAATGKAGSASPTPVLGAGWQPNPFEDPSTHGFAGSPRMAQALDLSHSSNNDSDDVARGTGNARINNAQLHQDANRRSRATSTRSSLVLGPRESSTLSRPRSMVAASTAPLSAERAEMERRRPFYQALAAPPSTSSLYSQPASATYSSLAEETNNVSHHKASEEVVGLGLDLGQPAEAMSFHRPTTSSKSMATTAAQQRLTSIGEITEDHSSSSSSSDGYGQASVTGDTSRPVISPQMSSSSPAIGPRDATVGVAVVDASLESSLPHAAQEKKLGQHNPKRQAASELETAPPFESRLEAMQRAFTAKEKESNGPWIQRPRAKTQGEADKKAACLSRPLLVRAGRSTSVSGATFDMVSTAESHHELLYLHRERHGEDVGPETVTSSSNRQSKPSKSIMIDGEVILNSQKQSDTEQASGTLKSKVYHLPTSIVSSSPQQESKFSLSSDPFSDEYVEAGTTSATGDQEELRIQRSSDLSVAELSDTSSSAVSSLKSPLVASHMFNDDDNDEQTRTQQDGGSLSTSTRQIKANDTTIALLAAVGFIDAALGTIFGSTLDKSKGFKRNHDRQGFCSAGYAVGRRQ</sequence>
<dbReference type="GeneID" id="37046942"/>
<feature type="compositionally biased region" description="Polar residues" evidence="1">
    <location>
        <begin position="631"/>
        <end position="643"/>
    </location>
</feature>
<dbReference type="AlphaFoldDB" id="A0A316YME1"/>
<keyword evidence="2" id="KW-0472">Membrane</keyword>
<feature type="region of interest" description="Disordered" evidence="1">
    <location>
        <begin position="388"/>
        <end position="408"/>
    </location>
</feature>
<organism evidence="3 4">
    <name type="scientific">Acaromyces ingoldii</name>
    <dbReference type="NCBI Taxonomy" id="215250"/>
    <lineage>
        <taxon>Eukaryota</taxon>
        <taxon>Fungi</taxon>
        <taxon>Dikarya</taxon>
        <taxon>Basidiomycota</taxon>
        <taxon>Ustilaginomycotina</taxon>
        <taxon>Exobasidiomycetes</taxon>
        <taxon>Exobasidiales</taxon>
        <taxon>Cryptobasidiaceae</taxon>
        <taxon>Acaromyces</taxon>
    </lineage>
</organism>
<feature type="region of interest" description="Disordered" evidence="1">
    <location>
        <begin position="90"/>
        <end position="156"/>
    </location>
</feature>
<feature type="transmembrane region" description="Helical" evidence="2">
    <location>
        <begin position="653"/>
        <end position="674"/>
    </location>
</feature>
<feature type="compositionally biased region" description="Low complexity" evidence="1">
    <location>
        <begin position="504"/>
        <end position="515"/>
    </location>
</feature>
<dbReference type="InParanoid" id="A0A316YME1"/>
<keyword evidence="2" id="KW-0812">Transmembrane</keyword>
<evidence type="ECO:0000313" key="3">
    <source>
        <dbReference type="EMBL" id="PWN90537.1"/>
    </source>
</evidence>
<dbReference type="RefSeq" id="XP_025377735.1">
    <property type="nucleotide sequence ID" value="XM_025525026.1"/>
</dbReference>
<accession>A0A316YME1</accession>
<dbReference type="Proteomes" id="UP000245768">
    <property type="component" value="Unassembled WGS sequence"/>
</dbReference>
<feature type="region of interest" description="Disordered" evidence="1">
    <location>
        <begin position="185"/>
        <end position="235"/>
    </location>
</feature>